<gene>
    <name evidence="3" type="ORF">CLV62_10525</name>
</gene>
<keyword evidence="3" id="KW-0436">Ligase</keyword>
<dbReference type="Pfam" id="PF21948">
    <property type="entry name" value="LplA-B_cat"/>
    <property type="match status" value="1"/>
</dbReference>
<sequence>MLCINNTFTDAYFNIAAEEYLLKNFSDDIFMVWQNEPSIILGKHQDVWAEVNIDFVRDKHIKVVRRYSGGGAVYHDLGNINVTFIERSNNLDFDKYTNLTLDILSRMGVNAQADKRRGLNIDGLKISGSAQSIHKNRVMYHATLLYSSNLEYLTTSLESHNEQPENNSNIQSKIYVRSVKSPVTNISQHLANPLAIEDLKALILNDFIDNNSENKQYKFTEEDIKAISLLKDAKYATEVWNFNEASHR</sequence>
<dbReference type="RefSeq" id="WP_110309937.1">
    <property type="nucleotide sequence ID" value="NZ_QICL01000005.1"/>
</dbReference>
<accession>A0A2V3PQQ0</accession>
<dbReference type="CDD" id="cd16443">
    <property type="entry name" value="LplA"/>
    <property type="match status" value="1"/>
</dbReference>
<dbReference type="UniPathway" id="UPA00537">
    <property type="reaction ID" value="UER00595"/>
</dbReference>
<comment type="caution">
    <text evidence="3">The sequence shown here is derived from an EMBL/GenBank/DDBJ whole genome shotgun (WGS) entry which is preliminary data.</text>
</comment>
<comment type="pathway">
    <text evidence="1">Protein modification; protein lipoylation via exogenous pathway; protein N(6)-(lipoyl)lysine from lipoate: step 2/2.</text>
</comment>
<proteinExistence type="predicted"/>
<dbReference type="GO" id="GO:0005737">
    <property type="term" value="C:cytoplasm"/>
    <property type="evidence" value="ECO:0007669"/>
    <property type="project" value="TreeGrafter"/>
</dbReference>
<reference evidence="3 4" key="1">
    <citation type="submission" date="2018-03" db="EMBL/GenBank/DDBJ databases">
        <title>Genomic Encyclopedia of Archaeal and Bacterial Type Strains, Phase II (KMG-II): from individual species to whole genera.</title>
        <authorList>
            <person name="Goeker M."/>
        </authorList>
    </citation>
    <scope>NUCLEOTIDE SEQUENCE [LARGE SCALE GENOMIC DNA]</scope>
    <source>
        <strain evidence="3 4">DSM 100214</strain>
    </source>
</reference>
<dbReference type="SUPFAM" id="SSF55681">
    <property type="entry name" value="Class II aaRS and biotin synthetases"/>
    <property type="match status" value="1"/>
</dbReference>
<dbReference type="InterPro" id="IPR004562">
    <property type="entry name" value="LipoylTrfase_LipoateP_Ligase"/>
</dbReference>
<dbReference type="Gene3D" id="3.30.930.10">
    <property type="entry name" value="Bira Bifunctional Protein, Domain 2"/>
    <property type="match status" value="1"/>
</dbReference>
<evidence type="ECO:0000313" key="4">
    <source>
        <dbReference type="Proteomes" id="UP000247973"/>
    </source>
</evidence>
<dbReference type="OrthoDB" id="9787898at2"/>
<evidence type="ECO:0000256" key="1">
    <source>
        <dbReference type="ARBA" id="ARBA00005085"/>
    </source>
</evidence>
<keyword evidence="4" id="KW-1185">Reference proteome</keyword>
<dbReference type="GO" id="GO:0009249">
    <property type="term" value="P:protein lipoylation"/>
    <property type="evidence" value="ECO:0007669"/>
    <property type="project" value="InterPro"/>
</dbReference>
<evidence type="ECO:0000259" key="2">
    <source>
        <dbReference type="PROSITE" id="PS51733"/>
    </source>
</evidence>
<evidence type="ECO:0000313" key="3">
    <source>
        <dbReference type="EMBL" id="PXV66274.1"/>
    </source>
</evidence>
<dbReference type="InterPro" id="IPR045864">
    <property type="entry name" value="aa-tRNA-synth_II/BPL/LPL"/>
</dbReference>
<dbReference type="PANTHER" id="PTHR12561:SF3">
    <property type="entry name" value="LIPOYLTRANSFERASE 1, MITOCHONDRIAL"/>
    <property type="match status" value="1"/>
</dbReference>
<dbReference type="AlphaFoldDB" id="A0A2V3PQQ0"/>
<dbReference type="PANTHER" id="PTHR12561">
    <property type="entry name" value="LIPOATE-PROTEIN LIGASE"/>
    <property type="match status" value="1"/>
</dbReference>
<dbReference type="InterPro" id="IPR004143">
    <property type="entry name" value="BPL_LPL_catalytic"/>
</dbReference>
<protein>
    <submittedName>
        <fullName evidence="3">Lipoate-protein ligase A</fullName>
    </submittedName>
</protein>
<dbReference type="GO" id="GO:0016874">
    <property type="term" value="F:ligase activity"/>
    <property type="evidence" value="ECO:0007669"/>
    <property type="project" value="UniProtKB-KW"/>
</dbReference>
<feature type="domain" description="BPL/LPL catalytic" evidence="2">
    <location>
        <begin position="24"/>
        <end position="215"/>
    </location>
</feature>
<dbReference type="Proteomes" id="UP000247973">
    <property type="component" value="Unassembled WGS sequence"/>
</dbReference>
<organism evidence="3 4">
    <name type="scientific">Dysgonomonas alginatilytica</name>
    <dbReference type="NCBI Taxonomy" id="1605892"/>
    <lineage>
        <taxon>Bacteria</taxon>
        <taxon>Pseudomonadati</taxon>
        <taxon>Bacteroidota</taxon>
        <taxon>Bacteroidia</taxon>
        <taxon>Bacteroidales</taxon>
        <taxon>Dysgonomonadaceae</taxon>
        <taxon>Dysgonomonas</taxon>
    </lineage>
</organism>
<name>A0A2V3PQQ0_9BACT</name>
<dbReference type="EMBL" id="QICL01000005">
    <property type="protein sequence ID" value="PXV66274.1"/>
    <property type="molecule type" value="Genomic_DNA"/>
</dbReference>
<dbReference type="PROSITE" id="PS51733">
    <property type="entry name" value="BPL_LPL_CATALYTIC"/>
    <property type="match status" value="1"/>
</dbReference>
<dbReference type="GO" id="GO:0017118">
    <property type="term" value="F:lipoyltransferase activity"/>
    <property type="evidence" value="ECO:0007669"/>
    <property type="project" value="TreeGrafter"/>
</dbReference>